<accession>A0A8C8K613</accession>
<reference evidence="3" key="1">
    <citation type="submission" date="2025-08" db="UniProtKB">
        <authorList>
            <consortium name="Ensembl"/>
        </authorList>
    </citation>
    <scope>IDENTIFICATION</scope>
</reference>
<name>A0A8C8K613_ONCTS</name>
<dbReference type="Ensembl" id="ENSOTST00005111391.2">
    <property type="protein sequence ID" value="ENSOTSP00005103011.2"/>
    <property type="gene ID" value="ENSOTSG00005047226.2"/>
</dbReference>
<keyword evidence="4" id="KW-1185">Reference proteome</keyword>
<dbReference type="AlphaFoldDB" id="A0A8C8K613"/>
<dbReference type="GO" id="GO:0015074">
    <property type="term" value="P:DNA integration"/>
    <property type="evidence" value="ECO:0007669"/>
    <property type="project" value="InterPro"/>
</dbReference>
<dbReference type="GO" id="GO:0006313">
    <property type="term" value="P:DNA transposition"/>
    <property type="evidence" value="ECO:0007669"/>
    <property type="project" value="InterPro"/>
</dbReference>
<dbReference type="Proteomes" id="UP000694402">
    <property type="component" value="Unassembled WGS sequence"/>
</dbReference>
<evidence type="ECO:0000313" key="3">
    <source>
        <dbReference type="Ensembl" id="ENSOTSP00005103011.2"/>
    </source>
</evidence>
<evidence type="ECO:0000313" key="4">
    <source>
        <dbReference type="Proteomes" id="UP000694402"/>
    </source>
</evidence>
<protein>
    <recommendedName>
        <fullName evidence="2">Transposase Tc1-like domain-containing protein</fullName>
    </recommendedName>
</protein>
<proteinExistence type="predicted"/>
<dbReference type="GO" id="GO:0003677">
    <property type="term" value="F:DNA binding"/>
    <property type="evidence" value="ECO:0007669"/>
    <property type="project" value="InterPro"/>
</dbReference>
<feature type="region of interest" description="Disordered" evidence="1">
    <location>
        <begin position="1"/>
        <end position="20"/>
    </location>
</feature>
<dbReference type="InterPro" id="IPR002492">
    <property type="entry name" value="Transposase_Tc1-like"/>
</dbReference>
<evidence type="ECO:0000256" key="1">
    <source>
        <dbReference type="SAM" id="MobiDB-lite"/>
    </source>
</evidence>
<reference evidence="3" key="2">
    <citation type="submission" date="2025-09" db="UniProtKB">
        <authorList>
            <consortium name="Ensembl"/>
        </authorList>
    </citation>
    <scope>IDENTIFICATION</scope>
</reference>
<dbReference type="Pfam" id="PF01498">
    <property type="entry name" value="HTH_Tnp_Tc3_2"/>
    <property type="match status" value="1"/>
</dbReference>
<sequence>EAFRAPKKVQQALGQSPKVDSAEWQQAGVSASARTVRRRLLDEGLVARRAAKKPLVSRKNIMDRLIFCKRYRDWTNYSEDIKTIK</sequence>
<organism evidence="3 4">
    <name type="scientific">Oncorhynchus tshawytscha</name>
    <name type="common">Chinook salmon</name>
    <name type="synonym">Salmo tshawytscha</name>
    <dbReference type="NCBI Taxonomy" id="74940"/>
    <lineage>
        <taxon>Eukaryota</taxon>
        <taxon>Metazoa</taxon>
        <taxon>Chordata</taxon>
        <taxon>Craniata</taxon>
        <taxon>Vertebrata</taxon>
        <taxon>Euteleostomi</taxon>
        <taxon>Actinopterygii</taxon>
        <taxon>Neopterygii</taxon>
        <taxon>Teleostei</taxon>
        <taxon>Protacanthopterygii</taxon>
        <taxon>Salmoniformes</taxon>
        <taxon>Salmonidae</taxon>
        <taxon>Salmoninae</taxon>
        <taxon>Oncorhynchus</taxon>
    </lineage>
</organism>
<evidence type="ECO:0000259" key="2">
    <source>
        <dbReference type="Pfam" id="PF01498"/>
    </source>
</evidence>
<feature type="domain" description="Transposase Tc1-like" evidence="2">
    <location>
        <begin position="22"/>
        <end position="73"/>
    </location>
</feature>